<organism evidence="2 3">
    <name type="scientific">Thiothrix caldifontis</name>
    <dbReference type="NCBI Taxonomy" id="525918"/>
    <lineage>
        <taxon>Bacteria</taxon>
        <taxon>Pseudomonadati</taxon>
        <taxon>Pseudomonadota</taxon>
        <taxon>Gammaproteobacteria</taxon>
        <taxon>Thiotrichales</taxon>
        <taxon>Thiotrichaceae</taxon>
        <taxon>Thiothrix</taxon>
    </lineage>
</organism>
<evidence type="ECO:0000256" key="1">
    <source>
        <dbReference type="SAM" id="Coils"/>
    </source>
</evidence>
<reference evidence="2 3" key="1">
    <citation type="submission" date="2016-10" db="EMBL/GenBank/DDBJ databases">
        <authorList>
            <person name="de Groot N.N."/>
        </authorList>
    </citation>
    <scope>NUCLEOTIDE SEQUENCE [LARGE SCALE GENOMIC DNA]</scope>
    <source>
        <strain evidence="2 3">DSM 21228</strain>
    </source>
</reference>
<sequence>MSKLDQLTKEYHELERQLKTADRERKRLTEQMERIKAAIAKEKSK</sequence>
<protein>
    <submittedName>
        <fullName evidence="2">Uncharacterized protein</fullName>
    </submittedName>
</protein>
<feature type="coiled-coil region" evidence="1">
    <location>
        <begin position="4"/>
        <end position="45"/>
    </location>
</feature>
<name>A0A1H4G423_9GAMM</name>
<keyword evidence="1" id="KW-0175">Coiled coil</keyword>
<accession>A0A1H4G423</accession>
<dbReference type="RefSeq" id="WP_175517980.1">
    <property type="nucleotide sequence ID" value="NZ_FNQP01000027.1"/>
</dbReference>
<gene>
    <name evidence="2" type="ORF">SAMN05660964_03235</name>
</gene>
<dbReference type="AlphaFoldDB" id="A0A1H4G423"/>
<proteinExistence type="predicted"/>
<dbReference type="Proteomes" id="UP000199397">
    <property type="component" value="Unassembled WGS sequence"/>
</dbReference>
<evidence type="ECO:0000313" key="2">
    <source>
        <dbReference type="EMBL" id="SEB03688.1"/>
    </source>
</evidence>
<dbReference type="EMBL" id="FNQP01000027">
    <property type="protein sequence ID" value="SEB03688.1"/>
    <property type="molecule type" value="Genomic_DNA"/>
</dbReference>
<evidence type="ECO:0000313" key="3">
    <source>
        <dbReference type="Proteomes" id="UP000199397"/>
    </source>
</evidence>
<keyword evidence="3" id="KW-1185">Reference proteome</keyword>